<name>A0A917GDU9_9FLAO</name>
<evidence type="ECO:0000313" key="5">
    <source>
        <dbReference type="Proteomes" id="UP000625976"/>
    </source>
</evidence>
<organism evidence="4 5">
    <name type="scientific">Bizionia arctica</name>
    <dbReference type="NCBI Taxonomy" id="1495645"/>
    <lineage>
        <taxon>Bacteria</taxon>
        <taxon>Pseudomonadati</taxon>
        <taxon>Bacteroidota</taxon>
        <taxon>Flavobacteriia</taxon>
        <taxon>Flavobacteriales</taxon>
        <taxon>Flavobacteriaceae</taxon>
        <taxon>Bizionia</taxon>
    </lineage>
</organism>
<reference evidence="4" key="2">
    <citation type="submission" date="2020-09" db="EMBL/GenBank/DDBJ databases">
        <authorList>
            <person name="Sun Q."/>
            <person name="Zhou Y."/>
        </authorList>
    </citation>
    <scope>NUCLEOTIDE SEQUENCE</scope>
    <source>
        <strain evidence="4">CGMCC 1.12751</strain>
    </source>
</reference>
<dbReference type="SUPFAM" id="SSF49265">
    <property type="entry name" value="Fibronectin type III"/>
    <property type="match status" value="1"/>
</dbReference>
<dbReference type="Pfam" id="PF18962">
    <property type="entry name" value="Por_Secre_tail"/>
    <property type="match status" value="1"/>
</dbReference>
<feature type="domain" description="T9SS-like galactose binding" evidence="3">
    <location>
        <begin position="650"/>
        <end position="721"/>
    </location>
</feature>
<evidence type="ECO:0008006" key="6">
    <source>
        <dbReference type="Google" id="ProtNLM"/>
    </source>
</evidence>
<comment type="caution">
    <text evidence="4">The sequence shown here is derived from an EMBL/GenBank/DDBJ whole genome shotgun (WGS) entry which is preliminary data.</text>
</comment>
<sequence length="1000" mass="107430">MLLSITAFSQVDIVENFDTTTDFGIPTGWTETGGFGVSAGTTCEATGKGITVTQYPDGVTQAIATLTTPNYTTVTNATELTVSFSVNTYTEGWGWPPAPAGPATPWGSVTMEYSLDSGATWITGVTVDDSNFTFTGSCYSVPATDLGVLTAGSNFQARFVVFADVNNWVLTTLIDNISIVQVASEVPNCDVTLLSPLNGADDVNPDATLTWQAATGLPTGYSVSIGTASGLSDILNAGTTSETSYSLDGLGLLFETEYFVNIVPFNGIGSATVDCTENSFTTRSTPDVGATCSMPLTIDLSAGVYTNSQNTVNFENNVNEGPCFGYNTNYIDGYDVFYEITPATDISINVYFNVTTGSYGGLHIFNGCPDSGTAECVDDINTGEEIQELVLSAGNSYFFVASSNGFDSTIAYNLTIVENDCINPEFTLTPIPVCSDGYYTIDVDITYLGLANSLTLTGGATPINITNTGIVNIGVFSNGSTTELTLTNNDNSDCYTVAETYYFCPPANDDCGNSIELTVNTDENCTTIYSGTNAGATENAANPINCEAGFANTNDVWYEFVATNETIILEYSNIVGVIGVEDDYNTKQSTELLSGNCGTFTSLGCFRSDYVLFSNLTVGDTYYIRNSSRSSGELAHTYDMCLRLPTTPPANDECTGAIEITVSTDETCNNVITGNTLGATTSTDNSCNDQYTEGWGDVWYSFTSGDAGAYQLNYTRITEYFEPGLYLNVYSGTCGALAPVDDNCTNNGSSPQVIFMDASETVYIMVRTSNTAPSVDFELCIYQLPDPVANNDCSNSIVILESEDATGNNMVTGTFENAYPSSENVCNSSNTIWYNFTPTNSGVYNFITEQTTDSPRLAIYNSDNCSELVYDDLLAGTGCYNGTEIAPELEAGQTYLIQVSNYYKTGEFNLTIYPSETIGVESYNFESFKYYPNPVINTLTVESKDNISNVSIYNIIGQQVKLVTPNNLKTTINMDELNNGVYFVTVTINGSQKTIKVIKR</sequence>
<dbReference type="NCBIfam" id="TIGR04183">
    <property type="entry name" value="Por_Secre_tail"/>
    <property type="match status" value="1"/>
</dbReference>
<proteinExistence type="predicted"/>
<evidence type="ECO:0000259" key="3">
    <source>
        <dbReference type="Pfam" id="PF23759"/>
    </source>
</evidence>
<dbReference type="Gene3D" id="2.60.120.260">
    <property type="entry name" value="Galactose-binding domain-like"/>
    <property type="match status" value="1"/>
</dbReference>
<keyword evidence="5" id="KW-1185">Reference proteome</keyword>
<evidence type="ECO:0000256" key="1">
    <source>
        <dbReference type="ARBA" id="ARBA00022729"/>
    </source>
</evidence>
<feature type="domain" description="T9SS-like galactose binding" evidence="3">
    <location>
        <begin position="789"/>
        <end position="903"/>
    </location>
</feature>
<dbReference type="EMBL" id="BMFQ01000001">
    <property type="protein sequence ID" value="GGG39721.1"/>
    <property type="molecule type" value="Genomic_DNA"/>
</dbReference>
<keyword evidence="1" id="KW-0732">Signal</keyword>
<evidence type="ECO:0000313" key="4">
    <source>
        <dbReference type="EMBL" id="GGG39721.1"/>
    </source>
</evidence>
<protein>
    <recommendedName>
        <fullName evidence="6">T9SS type A sorting domain-containing protein</fullName>
    </recommendedName>
</protein>
<reference evidence="4" key="1">
    <citation type="journal article" date="2014" name="Int. J. Syst. Evol. Microbiol.">
        <title>Complete genome sequence of Corynebacterium casei LMG S-19264T (=DSM 44701T), isolated from a smear-ripened cheese.</title>
        <authorList>
            <consortium name="US DOE Joint Genome Institute (JGI-PGF)"/>
            <person name="Walter F."/>
            <person name="Albersmeier A."/>
            <person name="Kalinowski J."/>
            <person name="Ruckert C."/>
        </authorList>
    </citation>
    <scope>NUCLEOTIDE SEQUENCE</scope>
    <source>
        <strain evidence="4">CGMCC 1.12751</strain>
    </source>
</reference>
<accession>A0A917GDU9</accession>
<feature type="domain" description="Secretion system C-terminal sorting" evidence="2">
    <location>
        <begin position="931"/>
        <end position="998"/>
    </location>
</feature>
<dbReference type="InterPro" id="IPR056600">
    <property type="entry name" value="GBD_T9SS_assoc"/>
</dbReference>
<dbReference type="Gene3D" id="2.60.40.10">
    <property type="entry name" value="Immunoglobulins"/>
    <property type="match status" value="1"/>
</dbReference>
<dbReference type="InterPro" id="IPR013783">
    <property type="entry name" value="Ig-like_fold"/>
</dbReference>
<dbReference type="InterPro" id="IPR026444">
    <property type="entry name" value="Secre_tail"/>
</dbReference>
<feature type="domain" description="T9SS-like galactose binding" evidence="3">
    <location>
        <begin position="507"/>
        <end position="633"/>
    </location>
</feature>
<evidence type="ECO:0000259" key="2">
    <source>
        <dbReference type="Pfam" id="PF18962"/>
    </source>
</evidence>
<gene>
    <name evidence="4" type="ORF">GCM10010976_09240</name>
</gene>
<dbReference type="Proteomes" id="UP000625976">
    <property type="component" value="Unassembled WGS sequence"/>
</dbReference>
<dbReference type="InterPro" id="IPR036116">
    <property type="entry name" value="FN3_sf"/>
</dbReference>
<dbReference type="Pfam" id="PF23759">
    <property type="entry name" value="GBD_T9SS_assoc"/>
    <property type="match status" value="3"/>
</dbReference>
<dbReference type="AlphaFoldDB" id="A0A917GDU9"/>